<evidence type="ECO:0000256" key="1">
    <source>
        <dbReference type="SAM" id="MobiDB-lite"/>
    </source>
</evidence>
<comment type="caution">
    <text evidence="3">The sequence shown here is derived from an EMBL/GenBank/DDBJ whole genome shotgun (WGS) entry which is preliminary data.</text>
</comment>
<evidence type="ECO:0000313" key="4">
    <source>
        <dbReference type="Proteomes" id="UP000324222"/>
    </source>
</evidence>
<keyword evidence="2" id="KW-1133">Transmembrane helix</keyword>
<evidence type="ECO:0000256" key="2">
    <source>
        <dbReference type="SAM" id="Phobius"/>
    </source>
</evidence>
<dbReference type="AlphaFoldDB" id="A0A5B7FIW4"/>
<feature type="compositionally biased region" description="Polar residues" evidence="1">
    <location>
        <begin position="96"/>
        <end position="108"/>
    </location>
</feature>
<organism evidence="3 4">
    <name type="scientific">Portunus trituberculatus</name>
    <name type="common">Swimming crab</name>
    <name type="synonym">Neptunus trituberculatus</name>
    <dbReference type="NCBI Taxonomy" id="210409"/>
    <lineage>
        <taxon>Eukaryota</taxon>
        <taxon>Metazoa</taxon>
        <taxon>Ecdysozoa</taxon>
        <taxon>Arthropoda</taxon>
        <taxon>Crustacea</taxon>
        <taxon>Multicrustacea</taxon>
        <taxon>Malacostraca</taxon>
        <taxon>Eumalacostraca</taxon>
        <taxon>Eucarida</taxon>
        <taxon>Decapoda</taxon>
        <taxon>Pleocyemata</taxon>
        <taxon>Brachyura</taxon>
        <taxon>Eubrachyura</taxon>
        <taxon>Portunoidea</taxon>
        <taxon>Portunidae</taxon>
        <taxon>Portuninae</taxon>
        <taxon>Portunus</taxon>
    </lineage>
</organism>
<accession>A0A5B7FIW4</accession>
<feature type="region of interest" description="Disordered" evidence="1">
    <location>
        <begin position="89"/>
        <end position="108"/>
    </location>
</feature>
<dbReference type="Proteomes" id="UP000324222">
    <property type="component" value="Unassembled WGS sequence"/>
</dbReference>
<proteinExistence type="predicted"/>
<keyword evidence="4" id="KW-1185">Reference proteome</keyword>
<gene>
    <name evidence="3" type="ORF">E2C01_038569</name>
</gene>
<name>A0A5B7FIW4_PORTR</name>
<dbReference type="EMBL" id="VSRR010006477">
    <property type="protein sequence ID" value="MPC44888.1"/>
    <property type="molecule type" value="Genomic_DNA"/>
</dbReference>
<reference evidence="3 4" key="1">
    <citation type="submission" date="2019-05" db="EMBL/GenBank/DDBJ databases">
        <title>Another draft genome of Portunus trituberculatus and its Hox gene families provides insights of decapod evolution.</title>
        <authorList>
            <person name="Jeong J.-H."/>
            <person name="Song I."/>
            <person name="Kim S."/>
            <person name="Choi T."/>
            <person name="Kim D."/>
            <person name="Ryu S."/>
            <person name="Kim W."/>
        </authorList>
    </citation>
    <scope>NUCLEOTIDE SEQUENCE [LARGE SCALE GENOMIC DNA]</scope>
    <source>
        <tissue evidence="3">Muscle</tissue>
    </source>
</reference>
<evidence type="ECO:0000313" key="3">
    <source>
        <dbReference type="EMBL" id="MPC44888.1"/>
    </source>
</evidence>
<sequence>MLGARVSLYQRDIQCAGRPVSGGEGCPQDSCMPRRYGGDEWWRQEDGARRCVAVAAVVVVVVIVVEVMVVVRNRCRGEHLRIIEARLTDTPRPAHVTSSPRQHASTPH</sequence>
<protein>
    <submittedName>
        <fullName evidence="3">Uncharacterized protein</fullName>
    </submittedName>
</protein>
<keyword evidence="2" id="KW-0472">Membrane</keyword>
<keyword evidence="2" id="KW-0812">Transmembrane</keyword>
<feature type="transmembrane region" description="Helical" evidence="2">
    <location>
        <begin position="52"/>
        <end position="71"/>
    </location>
</feature>